<feature type="region of interest" description="Disordered" evidence="1">
    <location>
        <begin position="88"/>
        <end position="121"/>
    </location>
</feature>
<evidence type="ECO:0000313" key="2">
    <source>
        <dbReference type="EMBL" id="EFW16266.1"/>
    </source>
</evidence>
<reference evidence="3" key="1">
    <citation type="journal article" date="2010" name="Genome Res.">
        <title>Population genomic sequencing of Coccidioides fungi reveals recent hybridization and transposon control.</title>
        <authorList>
            <person name="Neafsey D.E."/>
            <person name="Barker B.M."/>
            <person name="Sharpton T.J."/>
            <person name="Stajich J.E."/>
            <person name="Park D.J."/>
            <person name="Whiston E."/>
            <person name="Hung C.-Y."/>
            <person name="McMahan C."/>
            <person name="White J."/>
            <person name="Sykes S."/>
            <person name="Heiman D."/>
            <person name="Young S."/>
            <person name="Zeng Q."/>
            <person name="Abouelleil A."/>
            <person name="Aftuck L."/>
            <person name="Bessette D."/>
            <person name="Brown A."/>
            <person name="FitzGerald M."/>
            <person name="Lui A."/>
            <person name="Macdonald J.P."/>
            <person name="Priest M."/>
            <person name="Orbach M.J."/>
            <person name="Galgiani J.N."/>
            <person name="Kirkland T.N."/>
            <person name="Cole G.T."/>
            <person name="Birren B.W."/>
            <person name="Henn M.R."/>
            <person name="Taylor J.W."/>
            <person name="Rounsley S.D."/>
        </authorList>
    </citation>
    <scope>NUCLEOTIDE SEQUENCE [LARGE SCALE GENOMIC DNA]</scope>
    <source>
        <strain evidence="3">RMSCC 757 / Silveira</strain>
    </source>
</reference>
<reference evidence="3" key="2">
    <citation type="submission" date="2010-03" db="EMBL/GenBank/DDBJ databases">
        <title>The genome sequence of Coccidioides posadasii strain Silveira.</title>
        <authorList>
            <consortium name="The Broad Institute Genome Sequencing Center for Infectious Disease"/>
            <person name="Neafsey D."/>
            <person name="Orbach M."/>
            <person name="Henn M.R."/>
            <person name="Cole G.T."/>
            <person name="Galgiani J."/>
            <person name="Gardner M.J."/>
            <person name="Kirkland T.N."/>
            <person name="Taylor J.W."/>
            <person name="Young S.K."/>
            <person name="Zeng Q."/>
            <person name="Koehrsen M."/>
            <person name="Alvarado L."/>
            <person name="Berlin A."/>
            <person name="Borenstein D."/>
            <person name="Chapman S.B."/>
            <person name="Chen Z."/>
            <person name="Engels R."/>
            <person name="Freedman E."/>
            <person name="Gellesch M."/>
            <person name="Goldberg J."/>
            <person name="Griggs A."/>
            <person name="Gujja S."/>
            <person name="Heilman E."/>
            <person name="Heiman D."/>
            <person name="Howarth C."/>
            <person name="Jen D."/>
            <person name="Larson L."/>
            <person name="Mehta T."/>
            <person name="Neiman D."/>
            <person name="Park D."/>
            <person name="Pearson M."/>
            <person name="Richards J."/>
            <person name="Roberts A."/>
            <person name="Saif S."/>
            <person name="Shea T."/>
            <person name="Shenoy N."/>
            <person name="Sisk P."/>
            <person name="Stolte C."/>
            <person name="Sykes S."/>
            <person name="Walk T."/>
            <person name="White J."/>
            <person name="Yandava C."/>
            <person name="Haas B."/>
            <person name="Nusbaum C."/>
            <person name="Birren B."/>
        </authorList>
    </citation>
    <scope>NUCLEOTIDE SEQUENCE [LARGE SCALE GENOMIC DNA]</scope>
    <source>
        <strain evidence="3">RMSCC 757 / Silveira</strain>
    </source>
</reference>
<dbReference type="AlphaFoldDB" id="E9DBW4"/>
<proteinExistence type="predicted"/>
<dbReference type="Proteomes" id="UP000002497">
    <property type="component" value="Unassembled WGS sequence"/>
</dbReference>
<dbReference type="VEuPathDB" id="FungiDB:CPSG_07316"/>
<keyword evidence="3" id="KW-1185">Reference proteome</keyword>
<accession>E9DBW4</accession>
<protein>
    <submittedName>
        <fullName evidence="2">Uncharacterized protein</fullName>
    </submittedName>
</protein>
<feature type="region of interest" description="Disordered" evidence="1">
    <location>
        <begin position="1"/>
        <end position="65"/>
    </location>
</feature>
<organism evidence="3">
    <name type="scientific">Coccidioides posadasii (strain RMSCC 757 / Silveira)</name>
    <name type="common">Valley fever fungus</name>
    <dbReference type="NCBI Taxonomy" id="443226"/>
    <lineage>
        <taxon>Eukaryota</taxon>
        <taxon>Fungi</taxon>
        <taxon>Dikarya</taxon>
        <taxon>Ascomycota</taxon>
        <taxon>Pezizomycotina</taxon>
        <taxon>Eurotiomycetes</taxon>
        <taxon>Eurotiomycetidae</taxon>
        <taxon>Onygenales</taxon>
        <taxon>Onygenaceae</taxon>
        <taxon>Coccidioides</taxon>
    </lineage>
</organism>
<name>E9DBW4_COCPS</name>
<gene>
    <name evidence="2" type="ORF">CPSG_07316</name>
</gene>
<sequence length="209" mass="23567">MSRQARFQGSRDGRLPGQSELAIRRSVPGQKVNFSTPAPCSVPPPAPLNTSLQRSPHHRKKENPLGSLVLHPLNLVSSLTRPHKRLLLHPPACHTSSGLRSRPSQRRKARNGQLRSQTDLPLPPLPALPFRILDPLITLNKGIKKNGDWGFKNRAIFPFLRYRNLRSDKQGFLRPVTAFRLSNYLLLVSPQRSTEYYSSSGWTNIIHAL</sequence>
<dbReference type="EMBL" id="GL636498">
    <property type="protein sequence ID" value="EFW16266.1"/>
    <property type="molecule type" value="Genomic_DNA"/>
</dbReference>
<evidence type="ECO:0000256" key="1">
    <source>
        <dbReference type="SAM" id="MobiDB-lite"/>
    </source>
</evidence>
<evidence type="ECO:0000313" key="3">
    <source>
        <dbReference type="Proteomes" id="UP000002497"/>
    </source>
</evidence>
<dbReference type="HOGENOM" id="CLU_1315288_0_0_1"/>